<evidence type="ECO:0000259" key="5">
    <source>
        <dbReference type="Pfam" id="PF00149"/>
    </source>
</evidence>
<dbReference type="KEGG" id="mpp:MICPUCDRAFT_48357"/>
<dbReference type="AlphaFoldDB" id="C1N2H7"/>
<feature type="transmembrane region" description="Helical" evidence="3">
    <location>
        <begin position="776"/>
        <end position="796"/>
    </location>
</feature>
<feature type="domain" description="Purple acid phosphatase C-terminal" evidence="6">
    <location>
        <begin position="675"/>
        <end position="733"/>
    </location>
</feature>
<reference evidence="7 8" key="1">
    <citation type="journal article" date="2009" name="Science">
        <title>Green evolution and dynamic adaptations revealed by genomes of the marine picoeukaryotes Micromonas.</title>
        <authorList>
            <person name="Worden A.Z."/>
            <person name="Lee J.H."/>
            <person name="Mock T."/>
            <person name="Rouze P."/>
            <person name="Simmons M.P."/>
            <person name="Aerts A.L."/>
            <person name="Allen A.E."/>
            <person name="Cuvelier M.L."/>
            <person name="Derelle E."/>
            <person name="Everett M.V."/>
            <person name="Foulon E."/>
            <person name="Grimwood J."/>
            <person name="Gundlach H."/>
            <person name="Henrissat B."/>
            <person name="Napoli C."/>
            <person name="McDonald S.M."/>
            <person name="Parker M.S."/>
            <person name="Rombauts S."/>
            <person name="Salamov A."/>
            <person name="Von Dassow P."/>
            <person name="Badger J.H."/>
            <person name="Coutinho P.M."/>
            <person name="Demir E."/>
            <person name="Dubchak I."/>
            <person name="Gentemann C."/>
            <person name="Eikrem W."/>
            <person name="Gready J.E."/>
            <person name="John U."/>
            <person name="Lanier W."/>
            <person name="Lindquist E.A."/>
            <person name="Lucas S."/>
            <person name="Mayer K.F."/>
            <person name="Moreau H."/>
            <person name="Not F."/>
            <person name="Otillar R."/>
            <person name="Panaud O."/>
            <person name="Pangilinan J."/>
            <person name="Paulsen I."/>
            <person name="Piegu B."/>
            <person name="Poliakov A."/>
            <person name="Robbens S."/>
            <person name="Schmutz J."/>
            <person name="Toulza E."/>
            <person name="Wyss T."/>
            <person name="Zelensky A."/>
            <person name="Zhou K."/>
            <person name="Armbrust E.V."/>
            <person name="Bhattacharya D."/>
            <person name="Goodenough U.W."/>
            <person name="Van de Peer Y."/>
            <person name="Grigoriev I.V."/>
        </authorList>
    </citation>
    <scope>NUCLEOTIDE SEQUENCE [LARGE SCALE GENOMIC DNA]</scope>
    <source>
        <strain evidence="7 8">CCMP1545</strain>
    </source>
</reference>
<dbReference type="PANTHER" id="PTHR45778">
    <property type="entry name" value="PURPLE ACID PHOSPHATASE-RELATED"/>
    <property type="match status" value="1"/>
</dbReference>
<feature type="compositionally biased region" description="Basic residues" evidence="2">
    <location>
        <begin position="31"/>
        <end position="41"/>
    </location>
</feature>
<dbReference type="RefSeq" id="XP_003062091.1">
    <property type="nucleotide sequence ID" value="XM_003062045.1"/>
</dbReference>
<proteinExistence type="predicted"/>
<evidence type="ECO:0000313" key="8">
    <source>
        <dbReference type="Proteomes" id="UP000001876"/>
    </source>
</evidence>
<dbReference type="STRING" id="564608.C1N2H7"/>
<keyword evidence="1" id="KW-0325">Glycoprotein</keyword>
<evidence type="ECO:0000256" key="1">
    <source>
        <dbReference type="ARBA" id="ARBA00023180"/>
    </source>
</evidence>
<feature type="chain" id="PRO_5002912268" evidence="4">
    <location>
        <begin position="26"/>
        <end position="832"/>
    </location>
</feature>
<dbReference type="SUPFAM" id="SSF56300">
    <property type="entry name" value="Metallo-dependent phosphatases"/>
    <property type="match status" value="1"/>
</dbReference>
<keyword evidence="3" id="KW-1133">Transmembrane helix</keyword>
<dbReference type="OrthoDB" id="45007at2759"/>
<feature type="region of interest" description="Disordered" evidence="2">
    <location>
        <begin position="30"/>
        <end position="107"/>
    </location>
</feature>
<evidence type="ECO:0000256" key="4">
    <source>
        <dbReference type="SAM" id="SignalP"/>
    </source>
</evidence>
<dbReference type="Gene3D" id="3.60.21.10">
    <property type="match status" value="1"/>
</dbReference>
<feature type="region of interest" description="Disordered" evidence="2">
    <location>
        <begin position="742"/>
        <end position="771"/>
    </location>
</feature>
<keyword evidence="4" id="KW-0732">Signal</keyword>
<organism evidence="8">
    <name type="scientific">Micromonas pusilla (strain CCMP1545)</name>
    <name type="common">Picoplanktonic green alga</name>
    <dbReference type="NCBI Taxonomy" id="564608"/>
    <lineage>
        <taxon>Eukaryota</taxon>
        <taxon>Viridiplantae</taxon>
        <taxon>Chlorophyta</taxon>
        <taxon>Mamiellophyceae</taxon>
        <taxon>Mamiellales</taxon>
        <taxon>Mamiellaceae</taxon>
        <taxon>Micromonas</taxon>
    </lineage>
</organism>
<keyword evidence="3" id="KW-0812">Transmembrane</keyword>
<dbReference type="eggNOG" id="KOG1378">
    <property type="taxonomic scope" value="Eukaryota"/>
</dbReference>
<dbReference type="Proteomes" id="UP000001876">
    <property type="component" value="Unassembled WGS sequence"/>
</dbReference>
<dbReference type="CDD" id="cd00839">
    <property type="entry name" value="MPP_PAPs"/>
    <property type="match status" value="1"/>
</dbReference>
<gene>
    <name evidence="7" type="ORF">MICPUCDRAFT_48357</name>
</gene>
<dbReference type="InterPro" id="IPR004843">
    <property type="entry name" value="Calcineurin-like_PHP"/>
</dbReference>
<evidence type="ECO:0000313" key="7">
    <source>
        <dbReference type="EMBL" id="EEH53803.1"/>
    </source>
</evidence>
<dbReference type="Pfam" id="PF14008">
    <property type="entry name" value="Metallophos_C"/>
    <property type="match status" value="1"/>
</dbReference>
<feature type="signal peptide" evidence="4">
    <location>
        <begin position="1"/>
        <end position="25"/>
    </location>
</feature>
<accession>C1N2H7</accession>
<dbReference type="InterPro" id="IPR041792">
    <property type="entry name" value="MPP_PAP"/>
</dbReference>
<dbReference type="OMA" id="IAMFADM"/>
<dbReference type="Pfam" id="PF00149">
    <property type="entry name" value="Metallophos"/>
    <property type="match status" value="1"/>
</dbReference>
<dbReference type="GeneID" id="9687314"/>
<keyword evidence="3" id="KW-0472">Membrane</keyword>
<evidence type="ECO:0000256" key="2">
    <source>
        <dbReference type="SAM" id="MobiDB-lite"/>
    </source>
</evidence>
<sequence>MAPTMTAALLARATALLALLAPAAAIEPKRRVPRAVSRRPAKNSSSSHHSKGVSLMRPSHPSREAVYAGQHNPLAAIEPSSLRETPPRLRRRAEPSAVDEDDDASSSWWTSDGFKLSVRVVRDDANDASDDPACVARCEDVVEVRVTLTEDGASNASSAAPARERERARHWVGAYAPPRADVTAVAPVKYAVLSEVDPEYLVAGVATARFRVACARYDYDFVVFADDWEKRQRWREDKVAEAVAVARRRVTWSSGRSAAANPRLSWWRGPSEANASTVVAATTATPFARSELCGAPANSTGWRDPGFLHAAIVRAPAGACGGTLSYRLSDDAGGSFPPPDAPPLTIAVPPCAYRDQGRNETAPFRPFTIAMFADMGRGTDDDARTWQEYGSPAFNVSKRLASDAGAGVVDAAFLFGDLSYATGYGSVWDEWGEQITPWASRVPFLTCVGNHEYDATPDTWQHVNHTSSGKISPRDLYASGDSGGECGVPARALYREPRPFAGGKEDTSANKTGGWWAATLGPIRIVSMNTEVDFAPGSPQHAFLEAALATANRNRAETPWVFFAGHRPMLLDSDFGARYPAFHRDARGGEYGDDTSDVGVALKLQKHVWPLVAAHKVDAVFGGHNHVYQRHCAFDATRAGKTRKSYGTRGCVARSEPTIDANGDVVHAYAATGAAVSFVVGSAGAGFTKTATYNAPFSDVTMYEYGYLRITVVNRTHLYGEFQETQFGKGVLDRFAITRRDDDDDDADADAPTTKRKRSFGSGYTSEEEEVEETEAGAALAALAWLTIVIIVAWGARACCLRGRRGFRDERVADDDLADETDKEEALIVSRV</sequence>
<dbReference type="GO" id="GO:0016787">
    <property type="term" value="F:hydrolase activity"/>
    <property type="evidence" value="ECO:0007669"/>
    <property type="project" value="InterPro"/>
</dbReference>
<evidence type="ECO:0000259" key="6">
    <source>
        <dbReference type="Pfam" id="PF14008"/>
    </source>
</evidence>
<dbReference type="InterPro" id="IPR029052">
    <property type="entry name" value="Metallo-depent_PP-like"/>
</dbReference>
<keyword evidence="8" id="KW-1185">Reference proteome</keyword>
<dbReference type="EMBL" id="GG663745">
    <property type="protein sequence ID" value="EEH53803.1"/>
    <property type="molecule type" value="Genomic_DNA"/>
</dbReference>
<feature type="domain" description="Calcineurin-like phosphoesterase" evidence="5">
    <location>
        <begin position="368"/>
        <end position="628"/>
    </location>
</feature>
<dbReference type="PANTHER" id="PTHR45778:SF3">
    <property type="entry name" value="PURPLE ACID PHOSPHATASE"/>
    <property type="match status" value="1"/>
</dbReference>
<evidence type="ECO:0000256" key="3">
    <source>
        <dbReference type="SAM" id="Phobius"/>
    </source>
</evidence>
<name>C1N2H7_MICPC</name>
<protein>
    <submittedName>
        <fullName evidence="7">Predicted protein</fullName>
    </submittedName>
</protein>
<dbReference type="InterPro" id="IPR025733">
    <property type="entry name" value="PAPs_C"/>
</dbReference>